<dbReference type="PIRSF" id="PIRSF037215">
    <property type="entry name" value="Peptidase_M20B"/>
    <property type="match status" value="1"/>
</dbReference>
<dbReference type="STRING" id="871968.DESME_08380"/>
<keyword evidence="5 9" id="KW-0479">Metal-binding</keyword>
<dbReference type="PANTHER" id="PTHR42994:SF1">
    <property type="entry name" value="PEPTIDASE T"/>
    <property type="match status" value="1"/>
</dbReference>
<organism evidence="13 14">
    <name type="scientific">Desulfitobacterium metallireducens DSM 15288</name>
    <dbReference type="NCBI Taxonomy" id="871968"/>
    <lineage>
        <taxon>Bacteria</taxon>
        <taxon>Bacillati</taxon>
        <taxon>Bacillota</taxon>
        <taxon>Clostridia</taxon>
        <taxon>Eubacteriales</taxon>
        <taxon>Desulfitobacteriaceae</taxon>
        <taxon>Desulfitobacterium</taxon>
    </lineage>
</organism>
<comment type="subcellular location">
    <subcellularLocation>
        <location evidence="9">Cytoplasm</location>
    </subcellularLocation>
</comment>
<comment type="function">
    <text evidence="9">Cleaves the N-terminal amino acid of tripeptides.</text>
</comment>
<keyword evidence="3 9" id="KW-0031">Aminopeptidase</keyword>
<dbReference type="GO" id="GO:0043171">
    <property type="term" value="P:peptide catabolic process"/>
    <property type="evidence" value="ECO:0007669"/>
    <property type="project" value="UniProtKB-UniRule"/>
</dbReference>
<evidence type="ECO:0000256" key="5">
    <source>
        <dbReference type="ARBA" id="ARBA00022723"/>
    </source>
</evidence>
<keyword evidence="8 9" id="KW-0482">Metalloprotease</keyword>
<evidence type="ECO:0000256" key="8">
    <source>
        <dbReference type="ARBA" id="ARBA00023049"/>
    </source>
</evidence>
<accession>W0EDC9</accession>
<evidence type="ECO:0000256" key="4">
    <source>
        <dbReference type="ARBA" id="ARBA00022670"/>
    </source>
</evidence>
<feature type="binding site" evidence="9 11">
    <location>
        <position position="78"/>
    </location>
    <ligand>
        <name>Zn(2+)</name>
        <dbReference type="ChEBI" id="CHEBI:29105"/>
        <label>1</label>
    </ligand>
</feature>
<dbReference type="Gene3D" id="3.40.630.10">
    <property type="entry name" value="Zn peptidases"/>
    <property type="match status" value="1"/>
</dbReference>
<dbReference type="PANTHER" id="PTHR42994">
    <property type="entry name" value="PEPTIDASE T"/>
    <property type="match status" value="1"/>
</dbReference>
<dbReference type="InterPro" id="IPR002933">
    <property type="entry name" value="Peptidase_M20"/>
</dbReference>
<dbReference type="GO" id="GO:0006508">
    <property type="term" value="P:proteolysis"/>
    <property type="evidence" value="ECO:0007669"/>
    <property type="project" value="UniProtKB-UniRule"/>
</dbReference>
<comment type="similarity">
    <text evidence="2 9">Belongs to the peptidase M20B family.</text>
</comment>
<dbReference type="CDD" id="cd03892">
    <property type="entry name" value="M20_peptT"/>
    <property type="match status" value="1"/>
</dbReference>
<dbReference type="Gene3D" id="3.30.70.360">
    <property type="match status" value="1"/>
</dbReference>
<evidence type="ECO:0000256" key="10">
    <source>
        <dbReference type="PIRSR" id="PIRSR037215-1"/>
    </source>
</evidence>
<dbReference type="HAMAP" id="MF_00550">
    <property type="entry name" value="Aminopeptidase_M20"/>
    <property type="match status" value="1"/>
</dbReference>
<keyword evidence="6 9" id="KW-0378">Hydrolase</keyword>
<dbReference type="Pfam" id="PF01546">
    <property type="entry name" value="Peptidase_M20"/>
    <property type="match status" value="1"/>
</dbReference>
<comment type="cofactor">
    <cofactor evidence="9 11">
        <name>Zn(2+)</name>
        <dbReference type="ChEBI" id="CHEBI:29105"/>
    </cofactor>
    <text evidence="9 11">Binds 2 Zn(2+) ions per subunit.</text>
</comment>
<evidence type="ECO:0000313" key="14">
    <source>
        <dbReference type="Proteomes" id="UP000010847"/>
    </source>
</evidence>
<dbReference type="PROSITE" id="PS00759">
    <property type="entry name" value="ARGE_DAPE_CPG2_2"/>
    <property type="match status" value="1"/>
</dbReference>
<evidence type="ECO:0000259" key="12">
    <source>
        <dbReference type="Pfam" id="PF07687"/>
    </source>
</evidence>
<feature type="binding site" evidence="9 11">
    <location>
        <position position="380"/>
    </location>
    <ligand>
        <name>Zn(2+)</name>
        <dbReference type="ChEBI" id="CHEBI:29105"/>
        <label>2</label>
    </ligand>
</feature>
<dbReference type="GO" id="GO:0045148">
    <property type="term" value="F:tripeptide aminopeptidase activity"/>
    <property type="evidence" value="ECO:0007669"/>
    <property type="project" value="UniProtKB-UniRule"/>
</dbReference>
<feature type="active site" evidence="9 10">
    <location>
        <position position="80"/>
    </location>
</feature>
<evidence type="ECO:0000256" key="1">
    <source>
        <dbReference type="ARBA" id="ARBA00000870"/>
    </source>
</evidence>
<protein>
    <recommendedName>
        <fullName evidence="9">Peptidase T</fullName>
        <ecNumber evidence="9">3.4.11.4</ecNumber>
    </recommendedName>
    <alternativeName>
        <fullName evidence="9">Aminotripeptidase</fullName>
        <shortName evidence="9">Tripeptidase</shortName>
    </alternativeName>
    <alternativeName>
        <fullName evidence="9">Tripeptide aminopeptidase</fullName>
    </alternativeName>
</protein>
<name>W0EDC9_9FIRM</name>
<evidence type="ECO:0000256" key="3">
    <source>
        <dbReference type="ARBA" id="ARBA00022438"/>
    </source>
</evidence>
<evidence type="ECO:0000256" key="7">
    <source>
        <dbReference type="ARBA" id="ARBA00022833"/>
    </source>
</evidence>
<dbReference type="Proteomes" id="UP000010847">
    <property type="component" value="Chromosome"/>
</dbReference>
<keyword evidence="14" id="KW-1185">Reference proteome</keyword>
<dbReference type="EMBL" id="CP007032">
    <property type="protein sequence ID" value="AHF07086.1"/>
    <property type="molecule type" value="Genomic_DNA"/>
</dbReference>
<keyword evidence="9" id="KW-0963">Cytoplasm</keyword>
<dbReference type="eggNOG" id="COG2195">
    <property type="taxonomic scope" value="Bacteria"/>
</dbReference>
<feature type="domain" description="Peptidase M20 dimerisation" evidence="12">
    <location>
        <begin position="207"/>
        <end position="310"/>
    </location>
</feature>
<gene>
    <name evidence="9" type="primary">pepT</name>
    <name evidence="13" type="ORF">DESME_08380</name>
</gene>
<dbReference type="SUPFAM" id="SSF53187">
    <property type="entry name" value="Zn-dependent exopeptidases"/>
    <property type="match status" value="1"/>
</dbReference>
<dbReference type="InterPro" id="IPR010161">
    <property type="entry name" value="Peptidase_M20B"/>
</dbReference>
<evidence type="ECO:0000256" key="9">
    <source>
        <dbReference type="HAMAP-Rule" id="MF_00550"/>
    </source>
</evidence>
<evidence type="ECO:0000313" key="13">
    <source>
        <dbReference type="EMBL" id="AHF07086.1"/>
    </source>
</evidence>
<reference evidence="13 14" key="1">
    <citation type="submission" date="2013-12" db="EMBL/GenBank/DDBJ databases">
        <authorList>
            <consortium name="DOE Joint Genome Institute"/>
            <person name="Smidt H."/>
            <person name="Huntemann M."/>
            <person name="Han J."/>
            <person name="Chen A."/>
            <person name="Kyrpides N."/>
            <person name="Mavromatis K."/>
            <person name="Markowitz V."/>
            <person name="Palaniappan K."/>
            <person name="Ivanova N."/>
            <person name="Schaumberg A."/>
            <person name="Pati A."/>
            <person name="Liolios K."/>
            <person name="Nordberg H.P."/>
            <person name="Cantor M.N."/>
            <person name="Hua S.X."/>
            <person name="Woyke T."/>
        </authorList>
    </citation>
    <scope>NUCLEOTIDE SEQUENCE [LARGE SCALE GENOMIC DNA]</scope>
    <source>
        <strain evidence="14">DSM 15288</strain>
    </source>
</reference>
<dbReference type="KEGG" id="dmt:DESME_08380"/>
<feature type="active site" description="Proton acceptor" evidence="9 10">
    <location>
        <position position="175"/>
    </location>
</feature>
<dbReference type="HOGENOM" id="CLU_053676_0_0_9"/>
<keyword evidence="7 9" id="KW-0862">Zinc</keyword>
<dbReference type="Pfam" id="PF07687">
    <property type="entry name" value="M20_dimer"/>
    <property type="match status" value="1"/>
</dbReference>
<feature type="binding site" evidence="9 11">
    <location>
        <position position="141"/>
    </location>
    <ligand>
        <name>Zn(2+)</name>
        <dbReference type="ChEBI" id="CHEBI:29105"/>
        <label>2</label>
    </ligand>
</feature>
<dbReference type="GO" id="GO:0008270">
    <property type="term" value="F:zinc ion binding"/>
    <property type="evidence" value="ECO:0007669"/>
    <property type="project" value="UniProtKB-UniRule"/>
</dbReference>
<dbReference type="MEROPS" id="M20.003"/>
<dbReference type="PROSITE" id="PS00758">
    <property type="entry name" value="ARGE_DAPE_CPG2_1"/>
    <property type="match status" value="1"/>
</dbReference>
<dbReference type="NCBIfam" id="TIGR01882">
    <property type="entry name" value="peptidase-T"/>
    <property type="match status" value="1"/>
</dbReference>
<feature type="binding site" evidence="9 11">
    <location>
        <position position="176"/>
    </location>
    <ligand>
        <name>Zn(2+)</name>
        <dbReference type="ChEBI" id="CHEBI:29105"/>
        <label>2</label>
    </ligand>
</feature>
<dbReference type="InterPro" id="IPR036264">
    <property type="entry name" value="Bact_exopeptidase_dim_dom"/>
</dbReference>
<keyword evidence="4 9" id="KW-0645">Protease</keyword>
<dbReference type="EC" id="3.4.11.4" evidence="9"/>
<dbReference type="InterPro" id="IPR011650">
    <property type="entry name" value="Peptidase_M20_dimer"/>
</dbReference>
<dbReference type="SUPFAM" id="SSF55031">
    <property type="entry name" value="Bacterial exopeptidase dimerisation domain"/>
    <property type="match status" value="1"/>
</dbReference>
<feature type="binding site" evidence="9 11">
    <location>
        <position position="141"/>
    </location>
    <ligand>
        <name>Zn(2+)</name>
        <dbReference type="ChEBI" id="CHEBI:29105"/>
        <label>1</label>
    </ligand>
</feature>
<evidence type="ECO:0000256" key="11">
    <source>
        <dbReference type="PIRSR" id="PIRSR037215-2"/>
    </source>
</evidence>
<proteinExistence type="inferred from homology"/>
<dbReference type="GO" id="GO:0005829">
    <property type="term" value="C:cytosol"/>
    <property type="evidence" value="ECO:0007669"/>
    <property type="project" value="TreeGrafter"/>
</dbReference>
<evidence type="ECO:0000256" key="6">
    <source>
        <dbReference type="ARBA" id="ARBA00022801"/>
    </source>
</evidence>
<dbReference type="RefSeq" id="WP_006717188.1">
    <property type="nucleotide sequence ID" value="NZ_CP007032.1"/>
</dbReference>
<dbReference type="AlphaFoldDB" id="W0EDC9"/>
<dbReference type="GO" id="GO:0008237">
    <property type="term" value="F:metallopeptidase activity"/>
    <property type="evidence" value="ECO:0007669"/>
    <property type="project" value="UniProtKB-KW"/>
</dbReference>
<evidence type="ECO:0000256" key="2">
    <source>
        <dbReference type="ARBA" id="ARBA00009692"/>
    </source>
</evidence>
<feature type="binding site" evidence="9 11">
    <location>
        <position position="198"/>
    </location>
    <ligand>
        <name>Zn(2+)</name>
        <dbReference type="ChEBI" id="CHEBI:29105"/>
        <label>1</label>
    </ligand>
</feature>
<dbReference type="NCBIfam" id="NF009920">
    <property type="entry name" value="PRK13381.1"/>
    <property type="match status" value="1"/>
</dbReference>
<dbReference type="InterPro" id="IPR001261">
    <property type="entry name" value="ArgE/DapE_CS"/>
</dbReference>
<comment type="catalytic activity">
    <reaction evidence="1 9">
        <text>Release of the N-terminal residue from a tripeptide.</text>
        <dbReference type="EC" id="3.4.11.4"/>
    </reaction>
</comment>
<sequence length="408" mass="44901">MNKVIDRFLKYVQMDTQSDEGSTTVPSTSKQLALGKILVDELKSLGLQGVKQDEKGYVYATLPANITQTVPAIGFIAHMDTSPDISGHEVKPQLIKNYPGGDIVLNPSQNIILSTKDFPELNDYIGADLITTDGTTLLGADDKAGIAEIMAALEYLNNHPDLPHGKLCIGFTPDEEIGRGADHFDVKGFAADFAYTVDGGPIGELEYENFNAAKAVLKVHGRNVHPGSAKGKMINSLLLANEFISLLPQQETPAHTEGYEGFYHLNSLHGDVEETVLDYILRDFESKSLENRKDTMKKALHQLQQKYGEDAFTLEITDQYQNMREKIEPVMHIVKTAQHAMEAVGVKPNISPIRGGTDGARLSYMGLPTPNLFTGGHNFHGKYEFIPSFALEKGVEVILKIIELYSKP</sequence>
<dbReference type="NCBIfam" id="NF003976">
    <property type="entry name" value="PRK05469.1"/>
    <property type="match status" value="1"/>
</dbReference>
<dbReference type="OrthoDB" id="9804934at2"/>